<protein>
    <recommendedName>
        <fullName evidence="4">Lipopolysaccharide biosynthesis protein</fullName>
    </recommendedName>
</protein>
<accession>A0ABT3GSY6</accession>
<dbReference type="NCBIfam" id="TIGR03382">
    <property type="entry name" value="GC_trans_RRR"/>
    <property type="match status" value="1"/>
</dbReference>
<proteinExistence type="predicted"/>
<keyword evidence="1" id="KW-0472">Membrane</keyword>
<keyword evidence="1" id="KW-1133">Transmembrane helix</keyword>
<dbReference type="RefSeq" id="WP_264490726.1">
    <property type="nucleotide sequence ID" value="NZ_JAPDDT010000031.1"/>
</dbReference>
<reference evidence="2 3" key="1">
    <citation type="submission" date="2022-10" db="EMBL/GenBank/DDBJ databases">
        <title>Luteolibacter arcticus strain CCTCC AB 2014275, whole genome shotgun sequencing project.</title>
        <authorList>
            <person name="Zhao G."/>
            <person name="Shen L."/>
        </authorList>
    </citation>
    <scope>NUCLEOTIDE SEQUENCE [LARGE SCALE GENOMIC DNA]</scope>
    <source>
        <strain evidence="2 3">CCTCC AB 2014275</strain>
    </source>
</reference>
<keyword evidence="1" id="KW-0812">Transmembrane</keyword>
<name>A0ABT3GSY6_9BACT</name>
<sequence>MLPVLGLLAGVIWFLMQQFKETTVSGSMVYYPSRTSSMSDEERAREGIEFLTSKRVVEGTARRLSRSMTWGLSSDMNVIRSRQSVEVDSSIGLSAIELTVTGRGEKAAHEAWMAIYETAREIAAVEQVEFERTRIVVLEEEVIRLEGEVAALGLAPVVSQAPAGRPAHLLSLDKLPGSEDIGAMLSQLDASRKELKELKGLGGSQWCGTSFFEPVGLISPPHFPAPALPVGPMGMIGLCGASGFGGGLFMAVFLAYVMEWLRPRRVEPLSAIPADGPDI</sequence>
<evidence type="ECO:0000256" key="1">
    <source>
        <dbReference type="SAM" id="Phobius"/>
    </source>
</evidence>
<evidence type="ECO:0000313" key="2">
    <source>
        <dbReference type="EMBL" id="MCW1926618.1"/>
    </source>
</evidence>
<keyword evidence="3" id="KW-1185">Reference proteome</keyword>
<gene>
    <name evidence="2" type="ORF">OKA05_28960</name>
</gene>
<comment type="caution">
    <text evidence="2">The sequence shown here is derived from an EMBL/GenBank/DDBJ whole genome shotgun (WGS) entry which is preliminary data.</text>
</comment>
<organism evidence="2 3">
    <name type="scientific">Luteolibacter arcticus</name>
    <dbReference type="NCBI Taxonomy" id="1581411"/>
    <lineage>
        <taxon>Bacteria</taxon>
        <taxon>Pseudomonadati</taxon>
        <taxon>Verrucomicrobiota</taxon>
        <taxon>Verrucomicrobiia</taxon>
        <taxon>Verrucomicrobiales</taxon>
        <taxon>Verrucomicrobiaceae</taxon>
        <taxon>Luteolibacter</taxon>
    </lineage>
</organism>
<dbReference type="InterPro" id="IPR017756">
    <property type="entry name" value="TM_Gly-Cys-Arg_CS"/>
</dbReference>
<feature type="transmembrane region" description="Helical" evidence="1">
    <location>
        <begin position="233"/>
        <end position="257"/>
    </location>
</feature>
<dbReference type="Proteomes" id="UP001320876">
    <property type="component" value="Unassembled WGS sequence"/>
</dbReference>
<dbReference type="EMBL" id="JAPDDT010000031">
    <property type="protein sequence ID" value="MCW1926618.1"/>
    <property type="molecule type" value="Genomic_DNA"/>
</dbReference>
<evidence type="ECO:0008006" key="4">
    <source>
        <dbReference type="Google" id="ProtNLM"/>
    </source>
</evidence>
<evidence type="ECO:0000313" key="3">
    <source>
        <dbReference type="Proteomes" id="UP001320876"/>
    </source>
</evidence>